<dbReference type="GeneID" id="8857741"/>
<dbReference type="eggNOG" id="KOG0134">
    <property type="taxonomic scope" value="Eukaryota"/>
</dbReference>
<organism evidence="8">
    <name type="scientific">Naegleria gruberi</name>
    <name type="common">Amoeba</name>
    <dbReference type="NCBI Taxonomy" id="5762"/>
    <lineage>
        <taxon>Eukaryota</taxon>
        <taxon>Discoba</taxon>
        <taxon>Heterolobosea</taxon>
        <taxon>Tetramitia</taxon>
        <taxon>Eutetramitia</taxon>
        <taxon>Vahlkampfiidae</taxon>
        <taxon>Naegleria</taxon>
    </lineage>
</organism>
<dbReference type="RefSeq" id="XP_002670543.1">
    <property type="nucleotide sequence ID" value="XM_002670497.1"/>
</dbReference>
<dbReference type="EMBL" id="GG738914">
    <property type="protein sequence ID" value="EFC37799.1"/>
    <property type="molecule type" value="Genomic_DNA"/>
</dbReference>
<keyword evidence="8" id="KW-1185">Reference proteome</keyword>
<dbReference type="Proteomes" id="UP000006671">
    <property type="component" value="Unassembled WGS sequence"/>
</dbReference>
<evidence type="ECO:0000256" key="2">
    <source>
        <dbReference type="ARBA" id="ARBA00022630"/>
    </source>
</evidence>
<name>D2VZI9_NAEGR</name>
<dbReference type="OrthoDB" id="72788at2759"/>
<dbReference type="PANTHER" id="PTHR43303:SF4">
    <property type="entry name" value="NADPH DEHYDROGENASE C23G7.10C-RELATED"/>
    <property type="match status" value="1"/>
</dbReference>
<dbReference type="InterPro" id="IPR001155">
    <property type="entry name" value="OxRdtase_FMN_N"/>
</dbReference>
<dbReference type="InParanoid" id="D2VZI9"/>
<evidence type="ECO:0000259" key="6">
    <source>
        <dbReference type="Pfam" id="PF00724"/>
    </source>
</evidence>
<evidence type="ECO:0000256" key="5">
    <source>
        <dbReference type="ARBA" id="ARBA00023002"/>
    </source>
</evidence>
<proteinExistence type="predicted"/>
<dbReference type="InterPro" id="IPR044152">
    <property type="entry name" value="YqjM-like"/>
</dbReference>
<gene>
    <name evidence="7" type="ORF">NAEGRDRAFT_74504</name>
</gene>
<sequence length="365" mass="39998">MASNSIPALFEPITIRGMTLKNRIVVAPMCQYSCNDGFANTWHQIHATSRIVGGAALFIMEATGVSAIGRISPNCLGLYKDEHVEMLKTIVDQSHELGGKIGIQLAHAGRKASLGRLWDSGRLALSEDRGGWEVVGPSELQFDDIHKMPREITIPEIEETIKDFIEAAKRAVKAGFDVIEIHGAHGYLIHSFMSPVSNLRTDMYGGSFENRTRLLLQIVDGVRGVIPEEMPLFVRLSCEDYMEEGWTSDDTVKVSQILKDHGVDLIDCSTGGTKPIQNVHGLVVEPGYQVKYSVAIKEKVDILTGAVGKLEDPILANKVIEEKKADLVLIGRAMMGDPYWALRAAKTLGYANAGIPPQYGFAINL</sequence>
<dbReference type="VEuPathDB" id="AmoebaDB:NAEGRDRAFT_74504"/>
<dbReference type="SUPFAM" id="SSF51395">
    <property type="entry name" value="FMN-linked oxidoreductases"/>
    <property type="match status" value="1"/>
</dbReference>
<comment type="cofactor">
    <cofactor evidence="1">
        <name>FMN</name>
        <dbReference type="ChEBI" id="CHEBI:58210"/>
    </cofactor>
</comment>
<evidence type="ECO:0000256" key="4">
    <source>
        <dbReference type="ARBA" id="ARBA00022857"/>
    </source>
</evidence>
<dbReference type="GO" id="GO:0003959">
    <property type="term" value="F:NADPH dehydrogenase activity"/>
    <property type="evidence" value="ECO:0007669"/>
    <property type="project" value="InterPro"/>
</dbReference>
<evidence type="ECO:0000313" key="7">
    <source>
        <dbReference type="EMBL" id="EFC37799.1"/>
    </source>
</evidence>
<dbReference type="AlphaFoldDB" id="D2VZI9"/>
<keyword evidence="2" id="KW-0285">Flavoprotein</keyword>
<dbReference type="GO" id="GO:0010181">
    <property type="term" value="F:FMN binding"/>
    <property type="evidence" value="ECO:0007669"/>
    <property type="project" value="InterPro"/>
</dbReference>
<dbReference type="GO" id="GO:0050661">
    <property type="term" value="F:NADP binding"/>
    <property type="evidence" value="ECO:0007669"/>
    <property type="project" value="InterPro"/>
</dbReference>
<dbReference type="Gene3D" id="3.20.20.70">
    <property type="entry name" value="Aldolase class I"/>
    <property type="match status" value="1"/>
</dbReference>
<feature type="domain" description="NADH:flavin oxidoreductase/NADH oxidase N-terminal" evidence="6">
    <location>
        <begin position="9"/>
        <end position="348"/>
    </location>
</feature>
<keyword evidence="3" id="KW-0288">FMN</keyword>
<dbReference type="Pfam" id="PF00724">
    <property type="entry name" value="Oxidored_FMN"/>
    <property type="match status" value="1"/>
</dbReference>
<accession>D2VZI9</accession>
<reference evidence="7 8" key="1">
    <citation type="journal article" date="2010" name="Cell">
        <title>The genome of Naegleria gruberi illuminates early eukaryotic versatility.</title>
        <authorList>
            <person name="Fritz-Laylin L.K."/>
            <person name="Prochnik S.E."/>
            <person name="Ginger M.L."/>
            <person name="Dacks J.B."/>
            <person name="Carpenter M.L."/>
            <person name="Field M.C."/>
            <person name="Kuo A."/>
            <person name="Paredez A."/>
            <person name="Chapman J."/>
            <person name="Pham J."/>
            <person name="Shu S."/>
            <person name="Neupane R."/>
            <person name="Cipriano M."/>
            <person name="Mancuso J."/>
            <person name="Tu H."/>
            <person name="Salamov A."/>
            <person name="Lindquist E."/>
            <person name="Shapiro H."/>
            <person name="Lucas S."/>
            <person name="Grigoriev I.V."/>
            <person name="Cande W.Z."/>
            <person name="Fulton C."/>
            <person name="Rokhsar D.S."/>
            <person name="Dawson S.C."/>
        </authorList>
    </citation>
    <scope>NUCLEOTIDE SEQUENCE [LARGE SCALE GENOMIC DNA]</scope>
    <source>
        <strain evidence="7 8">NEG-M</strain>
    </source>
</reference>
<evidence type="ECO:0000313" key="8">
    <source>
        <dbReference type="Proteomes" id="UP000006671"/>
    </source>
</evidence>
<dbReference type="InterPro" id="IPR013785">
    <property type="entry name" value="Aldolase_TIM"/>
</dbReference>
<evidence type="ECO:0000256" key="3">
    <source>
        <dbReference type="ARBA" id="ARBA00022643"/>
    </source>
</evidence>
<protein>
    <submittedName>
        <fullName evidence="7">Predicted protein</fullName>
    </submittedName>
</protein>
<evidence type="ECO:0000256" key="1">
    <source>
        <dbReference type="ARBA" id="ARBA00001917"/>
    </source>
</evidence>
<dbReference type="STRING" id="5762.D2VZI9"/>
<dbReference type="OMA" id="ATWENMA"/>
<keyword evidence="5" id="KW-0560">Oxidoreductase</keyword>
<keyword evidence="4" id="KW-0521">NADP</keyword>
<dbReference type="PANTHER" id="PTHR43303">
    <property type="entry name" value="NADPH DEHYDROGENASE C23G7.10C-RELATED"/>
    <property type="match status" value="1"/>
</dbReference>
<dbReference type="KEGG" id="ngr:NAEGRDRAFT_74504"/>
<dbReference type="CDD" id="cd02932">
    <property type="entry name" value="OYE_YqiM_FMN"/>
    <property type="match status" value="1"/>
</dbReference>